<dbReference type="AlphaFoldDB" id="B9T5H1"/>
<dbReference type="EMBL" id="EQ974528">
    <property type="protein sequence ID" value="EEF28894.1"/>
    <property type="molecule type" value="Genomic_DNA"/>
</dbReference>
<gene>
    <name evidence="2" type="ORF">RCOM_0095350</name>
</gene>
<dbReference type="Proteomes" id="UP000008311">
    <property type="component" value="Unassembled WGS sequence"/>
</dbReference>
<protein>
    <submittedName>
        <fullName evidence="2">Uncharacterized protein</fullName>
    </submittedName>
</protein>
<feature type="region of interest" description="Disordered" evidence="1">
    <location>
        <begin position="1"/>
        <end position="28"/>
    </location>
</feature>
<reference evidence="3" key="1">
    <citation type="journal article" date="2010" name="Nat. Biotechnol.">
        <title>Draft genome sequence of the oilseed species Ricinus communis.</title>
        <authorList>
            <person name="Chan A.P."/>
            <person name="Crabtree J."/>
            <person name="Zhao Q."/>
            <person name="Lorenzi H."/>
            <person name="Orvis J."/>
            <person name="Puiu D."/>
            <person name="Melake-Berhan A."/>
            <person name="Jones K.M."/>
            <person name="Redman J."/>
            <person name="Chen G."/>
            <person name="Cahoon E.B."/>
            <person name="Gedil M."/>
            <person name="Stanke M."/>
            <person name="Haas B.J."/>
            <person name="Wortman J.R."/>
            <person name="Fraser-Liggett C.M."/>
            <person name="Ravel J."/>
            <person name="Rabinowicz P.D."/>
        </authorList>
    </citation>
    <scope>NUCLEOTIDE SEQUENCE [LARGE SCALE GENOMIC DNA]</scope>
    <source>
        <strain evidence="3">cv. Hale</strain>
    </source>
</reference>
<name>B9T5H1_RICCO</name>
<dbReference type="InParanoid" id="B9T5H1"/>
<evidence type="ECO:0000313" key="3">
    <source>
        <dbReference type="Proteomes" id="UP000008311"/>
    </source>
</evidence>
<organism evidence="2 3">
    <name type="scientific">Ricinus communis</name>
    <name type="common">Castor bean</name>
    <dbReference type="NCBI Taxonomy" id="3988"/>
    <lineage>
        <taxon>Eukaryota</taxon>
        <taxon>Viridiplantae</taxon>
        <taxon>Streptophyta</taxon>
        <taxon>Embryophyta</taxon>
        <taxon>Tracheophyta</taxon>
        <taxon>Spermatophyta</taxon>
        <taxon>Magnoliopsida</taxon>
        <taxon>eudicotyledons</taxon>
        <taxon>Gunneridae</taxon>
        <taxon>Pentapetalae</taxon>
        <taxon>rosids</taxon>
        <taxon>fabids</taxon>
        <taxon>Malpighiales</taxon>
        <taxon>Euphorbiaceae</taxon>
        <taxon>Acalyphoideae</taxon>
        <taxon>Acalypheae</taxon>
        <taxon>Ricinus</taxon>
    </lineage>
</organism>
<evidence type="ECO:0000313" key="2">
    <source>
        <dbReference type="EMBL" id="EEF28894.1"/>
    </source>
</evidence>
<evidence type="ECO:0000256" key="1">
    <source>
        <dbReference type="SAM" id="MobiDB-lite"/>
    </source>
</evidence>
<accession>B9T5H1</accession>
<sequence length="93" mass="10932">MLPQGEANHSAIPQKLQPYGGKGKSMIRSSAPTRMRKVEIINFQHVLKYYLFFGSRKFKCKCNNKYNCSYKCKCPYKSKCPYYPNKFKCLFKV</sequence>
<proteinExistence type="predicted"/>
<keyword evidence="3" id="KW-1185">Reference proteome</keyword>